<comment type="caution">
    <text evidence="1">The sequence shown here is derived from an EMBL/GenBank/DDBJ whole genome shotgun (WGS) entry which is preliminary data.</text>
</comment>
<name>A0ACC7P0P2_9BACL</name>
<proteinExistence type="predicted"/>
<keyword evidence="2" id="KW-1185">Reference proteome</keyword>
<gene>
    <name evidence="1" type="ORF">ACI1P1_16470</name>
</gene>
<evidence type="ECO:0000313" key="2">
    <source>
        <dbReference type="Proteomes" id="UP001631969"/>
    </source>
</evidence>
<evidence type="ECO:0000313" key="1">
    <source>
        <dbReference type="EMBL" id="MFM9329891.1"/>
    </source>
</evidence>
<dbReference type="Proteomes" id="UP001631969">
    <property type="component" value="Unassembled WGS sequence"/>
</dbReference>
<reference evidence="1" key="1">
    <citation type="submission" date="2024-12" db="EMBL/GenBank/DDBJ databases">
        <authorList>
            <person name="Wu N."/>
        </authorList>
    </citation>
    <scope>NUCLEOTIDE SEQUENCE</scope>
    <source>
        <strain evidence="1">P15</strain>
    </source>
</reference>
<dbReference type="EMBL" id="JBJURJ010000010">
    <property type="protein sequence ID" value="MFM9329891.1"/>
    <property type="molecule type" value="Genomic_DNA"/>
</dbReference>
<accession>A0ACC7P0P2</accession>
<organism evidence="1 2">
    <name type="scientific">Paenibacillus mesotrionivorans</name>
    <dbReference type="NCBI Taxonomy" id="3160968"/>
    <lineage>
        <taxon>Bacteria</taxon>
        <taxon>Bacillati</taxon>
        <taxon>Bacillota</taxon>
        <taxon>Bacilli</taxon>
        <taxon>Bacillales</taxon>
        <taxon>Paenibacillaceae</taxon>
        <taxon>Paenibacillus</taxon>
    </lineage>
</organism>
<sequence>MRILPWFVGLFTGKGEDQESVNNGESNIASLSSPLPRSAAFVNLFQEHKPAEYHFERFVYAALCSSGLIKKGVSHSQLIFIKESSAGNITCQLKVNKQGEREKNIFRVYLNHVSDDTLQLQLFSFSTYCCNLNIEKEVYRYLAIIASEAGYSYLEPSGIVYESKDDFDFSTPDIGDLFPFLGHLRRLPSEKIQEMDSEADDDDLRKLLELVHPVEFNLFNLISYEQTVAVPDLIIRTNRDLSEIQKNYLIKMARTLYCGLHTRPDHRTTVRGQCVLLSQIVFFLAADKLNIPVPNLTILDGCMKGMGAHTVAAINGRIVDATSDQFHDGGRWLNVYEDNSIYFDYSKCSPSEYNEEYIQPYIELFRSQYKEISVEDFLRSTDKYLFKRSSEAQVWS</sequence>
<protein>
    <submittedName>
        <fullName evidence="1">Uncharacterized protein</fullName>
    </submittedName>
</protein>